<comment type="caution">
    <text evidence="3">The sequence shown here is derived from an EMBL/GenBank/DDBJ whole genome shotgun (WGS) entry which is preliminary data.</text>
</comment>
<feature type="non-terminal residue" evidence="3">
    <location>
        <position position="362"/>
    </location>
</feature>
<accession>A0A7C0WSC9</accession>
<dbReference type="SUPFAM" id="SSF55831">
    <property type="entry name" value="Thymidylate synthase/dCMP hydroxymethylase"/>
    <property type="match status" value="1"/>
</dbReference>
<keyword evidence="1" id="KW-0808">Transferase</keyword>
<dbReference type="EMBL" id="DQZW01000043">
    <property type="protein sequence ID" value="HDL89453.1"/>
    <property type="molecule type" value="Genomic_DNA"/>
</dbReference>
<reference evidence="3" key="1">
    <citation type="journal article" date="2020" name="mSystems">
        <title>Genome- and Community-Level Interaction Insights into Carbon Utilization and Element Cycling Functions of Hydrothermarchaeota in Hydrothermal Sediment.</title>
        <authorList>
            <person name="Zhou Z."/>
            <person name="Liu Y."/>
            <person name="Xu W."/>
            <person name="Pan J."/>
            <person name="Luo Z.H."/>
            <person name="Li M."/>
        </authorList>
    </citation>
    <scope>NUCLEOTIDE SEQUENCE [LARGE SCALE GENOMIC DNA]</scope>
    <source>
        <strain evidence="3">HyVt-19</strain>
    </source>
</reference>
<dbReference type="Proteomes" id="UP000886355">
    <property type="component" value="Unassembled WGS sequence"/>
</dbReference>
<sequence length="362" mass="41879">MEFIPLYCRDQLKVLNSNGTVGIITLWSGVEYVIKRLKRAGIDLNPERTPVAVIGTLYGNGLRELLRNLLYNPQIDFLILCGRNRSGSAEQLIAFFEKGIEPVQNSSVQYEPLPDGSKPGVARIIGTSRILDDLVRPEMFRKPIKVVFAGEAQDDKAIYFVRKLLEEYKPENSSLPPRLRVPLPSMKVTWYPSNPRMHSIWAKDPLTAWKDLIHTLYHFGRPVRLKKGPRRELQNVKVVVEDPAPVDPEELSKYGFSFETMKKYQREFLSELLPEDTTYTYGNRIRAHFGFDQIEKVTKRLRKDSEDRKSYVVLWDPRRDLSETASGRPCLVSIFFRKFEEKLTLTATFRTHNALDAWLVNF</sequence>
<dbReference type="AlphaFoldDB" id="A0A7C0WSC9"/>
<evidence type="ECO:0000313" key="3">
    <source>
        <dbReference type="EMBL" id="HDL89453.1"/>
    </source>
</evidence>
<evidence type="ECO:0000256" key="1">
    <source>
        <dbReference type="ARBA" id="ARBA00022679"/>
    </source>
</evidence>
<evidence type="ECO:0000259" key="2">
    <source>
        <dbReference type="Pfam" id="PF00303"/>
    </source>
</evidence>
<dbReference type="Gene3D" id="3.30.572.10">
    <property type="entry name" value="Thymidylate synthase/dCMP hydroxymethylase domain"/>
    <property type="match status" value="1"/>
</dbReference>
<dbReference type="Pfam" id="PF00303">
    <property type="entry name" value="Thymidylat_synt"/>
    <property type="match status" value="1"/>
</dbReference>
<dbReference type="InterPro" id="IPR036926">
    <property type="entry name" value="Thymidate_synth/dCMP_Mease_sf"/>
</dbReference>
<proteinExistence type="predicted"/>
<feature type="domain" description="Thymidylate synthase/dCMP hydroxymethylase" evidence="2">
    <location>
        <begin position="276"/>
        <end position="351"/>
    </location>
</feature>
<gene>
    <name evidence="3" type="ORF">ENG14_00945</name>
</gene>
<organism evidence="3">
    <name type="scientific">Thermodesulforhabdus norvegica</name>
    <dbReference type="NCBI Taxonomy" id="39841"/>
    <lineage>
        <taxon>Bacteria</taxon>
        <taxon>Pseudomonadati</taxon>
        <taxon>Thermodesulfobacteriota</taxon>
        <taxon>Syntrophobacteria</taxon>
        <taxon>Syntrophobacterales</taxon>
        <taxon>Thermodesulforhabdaceae</taxon>
        <taxon>Thermodesulforhabdus</taxon>
    </lineage>
</organism>
<protein>
    <recommendedName>
        <fullName evidence="2">Thymidylate synthase/dCMP hydroxymethylase domain-containing protein</fullName>
    </recommendedName>
</protein>
<dbReference type="InterPro" id="IPR023451">
    <property type="entry name" value="Thymidate_synth/dCMP_Mease_dom"/>
</dbReference>
<name>A0A7C0WSC9_9BACT</name>